<feature type="domain" description="Bacterial bifunctional deaminase-reductase C-terminal" evidence="1">
    <location>
        <begin position="2"/>
        <end position="180"/>
    </location>
</feature>
<evidence type="ECO:0000313" key="3">
    <source>
        <dbReference type="Proteomes" id="UP000285211"/>
    </source>
</evidence>
<evidence type="ECO:0000313" key="2">
    <source>
        <dbReference type="EMBL" id="RVT76630.1"/>
    </source>
</evidence>
<protein>
    <submittedName>
        <fullName evidence="2">Dihydrofolate reductase</fullName>
    </submittedName>
</protein>
<organism evidence="2 3">
    <name type="scientific">Flavobacterium sufflavum</name>
    <dbReference type="NCBI Taxonomy" id="1921138"/>
    <lineage>
        <taxon>Bacteria</taxon>
        <taxon>Pseudomonadati</taxon>
        <taxon>Bacteroidota</taxon>
        <taxon>Flavobacteriia</taxon>
        <taxon>Flavobacteriales</taxon>
        <taxon>Flavobacteriaceae</taxon>
        <taxon>Flavobacterium</taxon>
    </lineage>
</organism>
<dbReference type="AlphaFoldDB" id="A0A3S2V4T0"/>
<accession>A0A3S2V4T0</accession>
<dbReference type="Proteomes" id="UP000285211">
    <property type="component" value="Unassembled WGS sequence"/>
</dbReference>
<sequence>MRKIIILSFITLDGVMQAPGGPEEDKSGGFKYGGWLAPYGDEVFAKVLEKQMQAADLLLGRKTFEIFASYWPEHEKGWPGINEVTKYVLSKTVKKSNWKNSVFLKNLEDIKKLKATEGSDIKVWGSANLVQTLLENDLVDELWLKIFPLTLGKGKKLFDFGTIAAAFTLIESTVTPSGIIIANYKRAGKVETGTIGAE</sequence>
<dbReference type="PANTHER" id="PTHR38011:SF2">
    <property type="entry name" value="BIFUNCTIONAL DEAMINASE-REDUCTASE DOMAIN PROTEIN"/>
    <property type="match status" value="1"/>
</dbReference>
<evidence type="ECO:0000259" key="1">
    <source>
        <dbReference type="Pfam" id="PF01872"/>
    </source>
</evidence>
<dbReference type="InterPro" id="IPR050765">
    <property type="entry name" value="Riboflavin_Biosynth_HTPR"/>
</dbReference>
<reference evidence="2 3" key="1">
    <citation type="submission" date="2019-01" db="EMBL/GenBank/DDBJ databases">
        <authorList>
            <person name="Chen W.-M."/>
        </authorList>
    </citation>
    <scope>NUCLEOTIDE SEQUENCE [LARGE SCALE GENOMIC DNA]</scope>
    <source>
        <strain evidence="2 3">BBQ-12</strain>
    </source>
</reference>
<comment type="caution">
    <text evidence="2">The sequence shown here is derived from an EMBL/GenBank/DDBJ whole genome shotgun (WGS) entry which is preliminary data.</text>
</comment>
<dbReference type="OrthoDB" id="195113at2"/>
<proteinExistence type="predicted"/>
<name>A0A3S2V4T0_9FLAO</name>
<dbReference type="PANTHER" id="PTHR38011">
    <property type="entry name" value="DIHYDROFOLATE REDUCTASE FAMILY PROTEIN (AFU_ORTHOLOGUE AFUA_8G06820)"/>
    <property type="match status" value="1"/>
</dbReference>
<dbReference type="Gene3D" id="3.40.430.10">
    <property type="entry name" value="Dihydrofolate Reductase, subunit A"/>
    <property type="match status" value="1"/>
</dbReference>
<dbReference type="RefSeq" id="WP_128194758.1">
    <property type="nucleotide sequence ID" value="NZ_SACJ01000004.1"/>
</dbReference>
<dbReference type="InterPro" id="IPR002734">
    <property type="entry name" value="RibDG_C"/>
</dbReference>
<dbReference type="Pfam" id="PF01872">
    <property type="entry name" value="RibD_C"/>
    <property type="match status" value="1"/>
</dbReference>
<gene>
    <name evidence="2" type="ORF">EOD40_09000</name>
</gene>
<dbReference type="InterPro" id="IPR024072">
    <property type="entry name" value="DHFR-like_dom_sf"/>
</dbReference>
<dbReference type="EMBL" id="SACJ01000004">
    <property type="protein sequence ID" value="RVT76630.1"/>
    <property type="molecule type" value="Genomic_DNA"/>
</dbReference>
<dbReference type="GO" id="GO:0008703">
    <property type="term" value="F:5-amino-6-(5-phosphoribosylamino)uracil reductase activity"/>
    <property type="evidence" value="ECO:0007669"/>
    <property type="project" value="InterPro"/>
</dbReference>
<dbReference type="GO" id="GO:0009231">
    <property type="term" value="P:riboflavin biosynthetic process"/>
    <property type="evidence" value="ECO:0007669"/>
    <property type="project" value="InterPro"/>
</dbReference>
<dbReference type="SUPFAM" id="SSF53597">
    <property type="entry name" value="Dihydrofolate reductase-like"/>
    <property type="match status" value="1"/>
</dbReference>
<keyword evidence="3" id="KW-1185">Reference proteome</keyword>